<dbReference type="EMBL" id="CAUEEQ010059481">
    <property type="protein sequence ID" value="CAJ0964223.1"/>
    <property type="molecule type" value="Genomic_DNA"/>
</dbReference>
<feature type="region of interest" description="Disordered" evidence="1">
    <location>
        <begin position="50"/>
        <end position="94"/>
    </location>
</feature>
<organism evidence="2 3">
    <name type="scientific">Ranitomeya imitator</name>
    <name type="common">mimic poison frog</name>
    <dbReference type="NCBI Taxonomy" id="111125"/>
    <lineage>
        <taxon>Eukaryota</taxon>
        <taxon>Metazoa</taxon>
        <taxon>Chordata</taxon>
        <taxon>Craniata</taxon>
        <taxon>Vertebrata</taxon>
        <taxon>Euteleostomi</taxon>
        <taxon>Amphibia</taxon>
        <taxon>Batrachia</taxon>
        <taxon>Anura</taxon>
        <taxon>Neobatrachia</taxon>
        <taxon>Hyloidea</taxon>
        <taxon>Dendrobatidae</taxon>
        <taxon>Dendrobatinae</taxon>
        <taxon>Ranitomeya</taxon>
    </lineage>
</organism>
<evidence type="ECO:0008006" key="4">
    <source>
        <dbReference type="Google" id="ProtNLM"/>
    </source>
</evidence>
<dbReference type="Proteomes" id="UP001176940">
    <property type="component" value="Unassembled WGS sequence"/>
</dbReference>
<protein>
    <recommendedName>
        <fullName evidence="4">Secreted protein</fullName>
    </recommendedName>
</protein>
<sequence>MSSSMASVWSRVCALPSRAAVLHRAVHTACCSATCLPLDVRKVSELNGSINAASGSSRKNPPDSAIGGRPSYPQWDRNHKQLKGPSPLHPPVIF</sequence>
<feature type="compositionally biased region" description="Polar residues" evidence="1">
    <location>
        <begin position="50"/>
        <end position="59"/>
    </location>
</feature>
<reference evidence="2" key="1">
    <citation type="submission" date="2023-07" db="EMBL/GenBank/DDBJ databases">
        <authorList>
            <person name="Stuckert A."/>
        </authorList>
    </citation>
    <scope>NUCLEOTIDE SEQUENCE</scope>
</reference>
<proteinExistence type="predicted"/>
<evidence type="ECO:0000313" key="2">
    <source>
        <dbReference type="EMBL" id="CAJ0964223.1"/>
    </source>
</evidence>
<keyword evidence="3" id="KW-1185">Reference proteome</keyword>
<gene>
    <name evidence="2" type="ORF">RIMI_LOCUS18998838</name>
</gene>
<evidence type="ECO:0000313" key="3">
    <source>
        <dbReference type="Proteomes" id="UP001176940"/>
    </source>
</evidence>
<accession>A0ABN9MBR6</accession>
<evidence type="ECO:0000256" key="1">
    <source>
        <dbReference type="SAM" id="MobiDB-lite"/>
    </source>
</evidence>
<name>A0ABN9MBR6_9NEOB</name>
<comment type="caution">
    <text evidence="2">The sequence shown here is derived from an EMBL/GenBank/DDBJ whole genome shotgun (WGS) entry which is preliminary data.</text>
</comment>